<dbReference type="PANTHER" id="PTHR19302">
    <property type="entry name" value="GAMMA TUBULIN COMPLEX PROTEIN"/>
    <property type="match status" value="1"/>
</dbReference>
<dbReference type="EMBL" id="KZ990333">
    <property type="protein sequence ID" value="RKP24277.1"/>
    <property type="molecule type" value="Genomic_DNA"/>
</dbReference>
<dbReference type="AlphaFoldDB" id="A0A4P9YW89"/>
<evidence type="ECO:0000256" key="4">
    <source>
        <dbReference type="ARBA" id="ARBA00023212"/>
    </source>
</evidence>
<dbReference type="GO" id="GO:0031122">
    <property type="term" value="P:cytoplasmic microtubule organization"/>
    <property type="evidence" value="ECO:0007669"/>
    <property type="project" value="TreeGrafter"/>
</dbReference>
<feature type="domain" description="Gamma tubulin complex component protein N-terminal" evidence="10">
    <location>
        <begin position="306"/>
        <end position="452"/>
    </location>
</feature>
<dbReference type="Pfam" id="PF17681">
    <property type="entry name" value="GCP_N_terminal"/>
    <property type="match status" value="1"/>
</dbReference>
<dbReference type="InterPro" id="IPR040457">
    <property type="entry name" value="GCP_C"/>
</dbReference>
<dbReference type="Proteomes" id="UP000278143">
    <property type="component" value="Unassembled WGS sequence"/>
</dbReference>
<dbReference type="GO" id="GO:0000278">
    <property type="term" value="P:mitotic cell cycle"/>
    <property type="evidence" value="ECO:0007669"/>
    <property type="project" value="TreeGrafter"/>
</dbReference>
<dbReference type="Pfam" id="PF04130">
    <property type="entry name" value="GCP_C_terminal"/>
    <property type="match status" value="1"/>
</dbReference>
<evidence type="ECO:0000259" key="8">
    <source>
        <dbReference type="Pfam" id="PF04130"/>
    </source>
</evidence>
<gene>
    <name evidence="11" type="ORF">SYNPS1DRAFT_29955</name>
</gene>
<feature type="region of interest" description="Disordered" evidence="6">
    <location>
        <begin position="180"/>
        <end position="205"/>
    </location>
</feature>
<name>A0A4P9YW89_9FUNG</name>
<evidence type="ECO:0000259" key="10">
    <source>
        <dbReference type="Pfam" id="PF17681"/>
    </source>
</evidence>
<keyword evidence="4 5" id="KW-0206">Cytoskeleton</keyword>
<dbReference type="GO" id="GO:0051321">
    <property type="term" value="P:meiotic cell cycle"/>
    <property type="evidence" value="ECO:0007669"/>
    <property type="project" value="TreeGrafter"/>
</dbReference>
<feature type="domain" description="Gamma tubulin complex component C-terminal" evidence="8">
    <location>
        <begin position="482"/>
        <end position="670"/>
    </location>
</feature>
<evidence type="ECO:0000313" key="12">
    <source>
        <dbReference type="Proteomes" id="UP000278143"/>
    </source>
</evidence>
<dbReference type="GO" id="GO:0000922">
    <property type="term" value="C:spindle pole"/>
    <property type="evidence" value="ECO:0007669"/>
    <property type="project" value="InterPro"/>
</dbReference>
<evidence type="ECO:0000256" key="2">
    <source>
        <dbReference type="ARBA" id="ARBA00022490"/>
    </source>
</evidence>
<keyword evidence="7" id="KW-0732">Signal</keyword>
<reference evidence="12" key="1">
    <citation type="journal article" date="2018" name="Nat. Microbiol.">
        <title>Leveraging single-cell genomics to expand the fungal tree of life.</title>
        <authorList>
            <person name="Ahrendt S.R."/>
            <person name="Quandt C.A."/>
            <person name="Ciobanu D."/>
            <person name="Clum A."/>
            <person name="Salamov A."/>
            <person name="Andreopoulos B."/>
            <person name="Cheng J.F."/>
            <person name="Woyke T."/>
            <person name="Pelin A."/>
            <person name="Henrissat B."/>
            <person name="Reynolds N.K."/>
            <person name="Benny G.L."/>
            <person name="Smith M.E."/>
            <person name="James T.Y."/>
            <person name="Grigoriev I.V."/>
        </authorList>
    </citation>
    <scope>NUCLEOTIDE SEQUENCE [LARGE SCALE GENOMIC DNA]</scope>
    <source>
        <strain evidence="12">Benny S71-1</strain>
    </source>
</reference>
<feature type="domain" description="Gamma-Tubulin ring complex non-core subunit mod21 N-terminal" evidence="9">
    <location>
        <begin position="85"/>
        <end position="163"/>
    </location>
</feature>
<evidence type="ECO:0000313" key="11">
    <source>
        <dbReference type="EMBL" id="RKP24277.1"/>
    </source>
</evidence>
<keyword evidence="3 5" id="KW-0493">Microtubule</keyword>
<evidence type="ECO:0000256" key="1">
    <source>
        <dbReference type="ARBA" id="ARBA00010337"/>
    </source>
</evidence>
<keyword evidence="12" id="KW-1185">Reference proteome</keyword>
<evidence type="ECO:0000256" key="3">
    <source>
        <dbReference type="ARBA" id="ARBA00022701"/>
    </source>
</evidence>
<dbReference type="InterPro" id="IPR041470">
    <property type="entry name" value="GCP_N"/>
</dbReference>
<feature type="chain" id="PRO_5020449203" description="Spindle pole body component" evidence="7">
    <location>
        <begin position="24"/>
        <end position="688"/>
    </location>
</feature>
<dbReference type="GO" id="GO:0000930">
    <property type="term" value="C:gamma-tubulin complex"/>
    <property type="evidence" value="ECO:0007669"/>
    <property type="project" value="UniProtKB-ARBA"/>
</dbReference>
<dbReference type="GO" id="GO:0005816">
    <property type="term" value="C:spindle pole body"/>
    <property type="evidence" value="ECO:0007669"/>
    <property type="project" value="UniProtKB-ARBA"/>
</dbReference>
<feature type="signal peptide" evidence="7">
    <location>
        <begin position="1"/>
        <end position="23"/>
    </location>
</feature>
<sequence>MHLPACSVHIFLLLLLLLLIVMARPLQDIDGFAHELITLFIGAKAELGTTRHARIDTSDCKQRYIGLADKMAAHAQQTKADTLLALHARLLQLWHPANHMLPHDVLHLLLALSQSPTNAAYTASTVAEDVLTHRELTWKDIVEEAPLTGEHWEMPKYTPDTDDEDGSDYYETTTTTIASKTANSATVVQHRRNASRHGANASEEQHRAMRDRLMQQQYWRHMPHPPVAMAFAFYHADTLGEQCICISRQCTWADRGAAPALNGMARQSIQWLPFQQEKYITERDVVREVLFMLLGRPCFLFVYEDQLVQSQVGEAFAAAINEELAELDKMLSRLEEEYLDGGMQRDSDIIVSLLRMESTMQEQFSIFHKLGNVLGSIRTEDAAIYTTSILDQLYHAAERESYTGSTQSYDVMRRVWCKSLVPYLDIMAMWLCHGELDDAFNEFAIQRLTTKHKLWRRLEGLFGFYYMLAGQSWHRFCDALFAKIPWPINNIIRPTSLGIYRRIASLLLQVRRARYLIEQPDYFMLPFARQDATSGLFYALRMRLLAFTHGIYNYLMTTVLHAESRRFLEEMRASSDIDTMIELHEQHILLVRDRCLLNEKASGRWLATIILQSVISLLEACSKLRQLFRQYVTVRERSLDSMPGFHRALTSLAAEFERTRSFVETSLRVIARAGGFQHLEVLALLIAN</sequence>
<dbReference type="InterPro" id="IPR007259">
    <property type="entry name" value="GCP"/>
</dbReference>
<proteinExistence type="inferred from homology"/>
<comment type="subcellular location">
    <subcellularLocation>
        <location evidence="5">Cytoplasm</location>
        <location evidence="5">Cytoskeleton</location>
        <location evidence="5">Microtubule organizing center</location>
    </subcellularLocation>
</comment>
<comment type="similarity">
    <text evidence="1 5">Belongs to the TUBGCP family.</text>
</comment>
<dbReference type="GO" id="GO:0051011">
    <property type="term" value="F:microtubule minus-end binding"/>
    <property type="evidence" value="ECO:0007669"/>
    <property type="project" value="TreeGrafter"/>
</dbReference>
<evidence type="ECO:0000256" key="5">
    <source>
        <dbReference type="RuleBase" id="RU363050"/>
    </source>
</evidence>
<protein>
    <recommendedName>
        <fullName evidence="5">Spindle pole body component</fullName>
    </recommendedName>
</protein>
<dbReference type="GO" id="GO:0043015">
    <property type="term" value="F:gamma-tubulin binding"/>
    <property type="evidence" value="ECO:0007669"/>
    <property type="project" value="InterPro"/>
</dbReference>
<dbReference type="InterPro" id="IPR032797">
    <property type="entry name" value="Mod21_N"/>
</dbReference>
<evidence type="ECO:0000256" key="6">
    <source>
        <dbReference type="SAM" id="MobiDB-lite"/>
    </source>
</evidence>
<dbReference type="Pfam" id="PF14609">
    <property type="entry name" value="GCP5-Mod21_N"/>
    <property type="match status" value="1"/>
</dbReference>
<dbReference type="GO" id="GO:0005874">
    <property type="term" value="C:microtubule"/>
    <property type="evidence" value="ECO:0007669"/>
    <property type="project" value="UniProtKB-KW"/>
</dbReference>
<dbReference type="GO" id="GO:0051225">
    <property type="term" value="P:spindle assembly"/>
    <property type="evidence" value="ECO:0007669"/>
    <property type="project" value="TreeGrafter"/>
</dbReference>
<evidence type="ECO:0000256" key="7">
    <source>
        <dbReference type="SAM" id="SignalP"/>
    </source>
</evidence>
<dbReference type="Gene3D" id="1.20.120.1900">
    <property type="entry name" value="Gamma-tubulin complex, C-terminal domain"/>
    <property type="match status" value="1"/>
</dbReference>
<keyword evidence="2 5" id="KW-0963">Cytoplasm</keyword>
<dbReference type="PANTHER" id="PTHR19302:SF33">
    <property type="entry name" value="GAMMA-TUBULIN COMPLEX COMPONENT 5"/>
    <property type="match status" value="1"/>
</dbReference>
<dbReference type="OrthoDB" id="66546at2759"/>
<accession>A0A4P9YW89</accession>
<evidence type="ECO:0000259" key="9">
    <source>
        <dbReference type="Pfam" id="PF14609"/>
    </source>
</evidence>
<organism evidence="11 12">
    <name type="scientific">Syncephalis pseudoplumigaleata</name>
    <dbReference type="NCBI Taxonomy" id="1712513"/>
    <lineage>
        <taxon>Eukaryota</taxon>
        <taxon>Fungi</taxon>
        <taxon>Fungi incertae sedis</taxon>
        <taxon>Zoopagomycota</taxon>
        <taxon>Zoopagomycotina</taxon>
        <taxon>Zoopagomycetes</taxon>
        <taxon>Zoopagales</taxon>
        <taxon>Piptocephalidaceae</taxon>
        <taxon>Syncephalis</taxon>
    </lineage>
</organism>
<dbReference type="GO" id="GO:0007020">
    <property type="term" value="P:microtubule nucleation"/>
    <property type="evidence" value="ECO:0007669"/>
    <property type="project" value="InterPro"/>
</dbReference>
<dbReference type="InterPro" id="IPR042241">
    <property type="entry name" value="GCP_C_sf"/>
</dbReference>